<dbReference type="KEGG" id="eex:EZJ17_03540"/>
<evidence type="ECO:0000313" key="2">
    <source>
        <dbReference type="Proteomes" id="UP000326695"/>
    </source>
</evidence>
<proteinExistence type="predicted"/>
<dbReference type="AlphaFoldDB" id="A0AAX1F6W1"/>
<accession>A0AAX1F6W1</accession>
<dbReference type="EMBL" id="CP038018">
    <property type="protein sequence ID" value="QED91806.1"/>
    <property type="molecule type" value="Genomic_DNA"/>
</dbReference>
<name>A0AAX1F6W1_9NEIS</name>
<gene>
    <name evidence="1" type="ORF">EZJ17_03540</name>
</gene>
<keyword evidence="2" id="KW-1185">Reference proteome</keyword>
<evidence type="ECO:0000313" key="1">
    <source>
        <dbReference type="EMBL" id="QED91806.1"/>
    </source>
</evidence>
<organism evidence="1 2">
    <name type="scientific">Eikenella exigua</name>
    <dbReference type="NCBI Taxonomy" id="2528037"/>
    <lineage>
        <taxon>Bacteria</taxon>
        <taxon>Pseudomonadati</taxon>
        <taxon>Pseudomonadota</taxon>
        <taxon>Betaproteobacteria</taxon>
        <taxon>Neisseriales</taxon>
        <taxon>Neisseriaceae</taxon>
        <taxon>Eikenella</taxon>
    </lineage>
</organism>
<reference evidence="2" key="1">
    <citation type="journal article" date="2019" name="J. Anim. Genet.">
        <title>Description and whole genome sequencing of Eikenella exigua sp. nov., isolated from brain abscess and blood.</title>
        <authorList>
            <person name="Stormo K.A."/>
            <person name="Nygaard R.M."/>
            <person name="Bruvold T.S."/>
            <person name="Dimmen G."/>
            <person name="Lindemann P.C."/>
            <person name="Jordal S."/>
            <person name="Kommedal O."/>
        </authorList>
    </citation>
    <scope>NUCLEOTIDE SEQUENCE [LARGE SCALE GENOMIC DNA]</scope>
    <source>
        <strain evidence="2">PXX</strain>
    </source>
</reference>
<dbReference type="Pfam" id="PF11731">
    <property type="entry name" value="Cdd1"/>
    <property type="match status" value="1"/>
</dbReference>
<dbReference type="Gene3D" id="1.10.150.20">
    <property type="entry name" value="5' to 3' exonuclease, C-terminal subdomain"/>
    <property type="match status" value="1"/>
</dbReference>
<protein>
    <submittedName>
        <fullName evidence="1">Mitomycin resistance protein</fullName>
    </submittedName>
</protein>
<dbReference type="InterPro" id="IPR021725">
    <property type="entry name" value="Cdd1"/>
</dbReference>
<dbReference type="RefSeq" id="WP_067439456.1">
    <property type="nucleotide sequence ID" value="NZ_CP038018.1"/>
</dbReference>
<sequence>MHPSKVNHQQLRHLTDLPNVGYAVAQDLQLLGICTPAELIGQNAYDLYERLCSHTGSWHNPCMIDVFLSIIDFMHGDQPKPWWHYTAERKALLSQGK</sequence>
<dbReference type="Proteomes" id="UP000326695">
    <property type="component" value="Chromosome"/>
</dbReference>